<organism evidence="2 3">
    <name type="scientific">Saccharopolyspora spinosa</name>
    <dbReference type="NCBI Taxonomy" id="60894"/>
    <lineage>
        <taxon>Bacteria</taxon>
        <taxon>Bacillati</taxon>
        <taxon>Actinomycetota</taxon>
        <taxon>Actinomycetes</taxon>
        <taxon>Pseudonocardiales</taxon>
        <taxon>Pseudonocardiaceae</taxon>
        <taxon>Saccharopolyspora</taxon>
    </lineage>
</organism>
<comment type="caution">
    <text evidence="2">The sequence shown here is derived from an EMBL/GenBank/DDBJ whole genome shotgun (WGS) entry which is preliminary data.</text>
</comment>
<dbReference type="InterPro" id="IPR002645">
    <property type="entry name" value="STAS_dom"/>
</dbReference>
<dbReference type="EMBL" id="PJNB01000001">
    <property type="protein sequence ID" value="PKW18178.1"/>
    <property type="molecule type" value="Genomic_DNA"/>
</dbReference>
<feature type="domain" description="STAS" evidence="1">
    <location>
        <begin position="39"/>
        <end position="141"/>
    </location>
</feature>
<dbReference type="CDD" id="cd07043">
    <property type="entry name" value="STAS_anti-anti-sigma_factors"/>
    <property type="match status" value="1"/>
</dbReference>
<proteinExistence type="predicted"/>
<dbReference type="OrthoDB" id="4827422at2"/>
<dbReference type="SUPFAM" id="SSF52091">
    <property type="entry name" value="SpoIIaa-like"/>
    <property type="match status" value="1"/>
</dbReference>
<dbReference type="InterPro" id="IPR036513">
    <property type="entry name" value="STAS_dom_sf"/>
</dbReference>
<evidence type="ECO:0000313" key="2">
    <source>
        <dbReference type="EMBL" id="PKW18178.1"/>
    </source>
</evidence>
<protein>
    <submittedName>
        <fullName evidence="2">Anti-anti-sigma factor</fullName>
    </submittedName>
</protein>
<keyword evidence="3" id="KW-1185">Reference proteome</keyword>
<sequence length="150" mass="16008">MTVPDSTFEDPGQARPLQLLERSATATAPHVQLSSPRSGALVVTVSGQFDASSGPSLEEVLVSRLTSDVEVLVVDLDEVDELDLPGLQMLTSAYMTMSAEFREIAFRVVVASEALMDELRAAGLDVVLDCRPNLDAALEPPALESPGRAR</sequence>
<evidence type="ECO:0000259" key="1">
    <source>
        <dbReference type="PROSITE" id="PS50801"/>
    </source>
</evidence>
<dbReference type="PROSITE" id="PS50801">
    <property type="entry name" value="STAS"/>
    <property type="match status" value="1"/>
</dbReference>
<dbReference type="Pfam" id="PF01740">
    <property type="entry name" value="STAS"/>
    <property type="match status" value="1"/>
</dbReference>
<evidence type="ECO:0000313" key="3">
    <source>
        <dbReference type="Proteomes" id="UP000233786"/>
    </source>
</evidence>
<dbReference type="STRING" id="994479.GCA_000194155_06892"/>
<name>A0A2N3Y5I7_SACSN</name>
<dbReference type="AlphaFoldDB" id="A0A2N3Y5I7"/>
<dbReference type="Gene3D" id="3.30.750.24">
    <property type="entry name" value="STAS domain"/>
    <property type="match status" value="1"/>
</dbReference>
<gene>
    <name evidence="2" type="ORF">A8926_6244</name>
</gene>
<dbReference type="Proteomes" id="UP000233786">
    <property type="component" value="Unassembled WGS sequence"/>
</dbReference>
<accession>A0A2N3Y5I7</accession>
<reference evidence="2" key="1">
    <citation type="submission" date="2017-12" db="EMBL/GenBank/DDBJ databases">
        <title>Sequencing the genomes of 1000 Actinobacteria strains.</title>
        <authorList>
            <person name="Klenk H.-P."/>
        </authorList>
    </citation>
    <scope>NUCLEOTIDE SEQUENCE [LARGE SCALE GENOMIC DNA]</scope>
    <source>
        <strain evidence="2">DSM 44228</strain>
    </source>
</reference>
<dbReference type="RefSeq" id="WP_010314126.1">
    <property type="nucleotide sequence ID" value="NZ_CP061007.1"/>
</dbReference>